<feature type="domain" description="Atos-like conserved" evidence="7">
    <location>
        <begin position="444"/>
        <end position="502"/>
    </location>
</feature>
<dbReference type="InterPro" id="IPR033473">
    <property type="entry name" value="Atos-like_C"/>
</dbReference>
<accession>A0A9N7YGY5</accession>
<feature type="region of interest" description="Disordered" evidence="6">
    <location>
        <begin position="131"/>
        <end position="361"/>
    </location>
</feature>
<dbReference type="GO" id="GO:0005634">
    <property type="term" value="C:nucleus"/>
    <property type="evidence" value="ECO:0007669"/>
    <property type="project" value="UniProtKB-SubCell"/>
</dbReference>
<evidence type="ECO:0000256" key="2">
    <source>
        <dbReference type="ARBA" id="ARBA00022553"/>
    </source>
</evidence>
<dbReference type="InterPro" id="IPR025261">
    <property type="entry name" value="Atos-like_cons_dom"/>
</dbReference>
<comment type="similarity">
    <text evidence="4">Belongs to the ATOS family.</text>
</comment>
<comment type="subcellular location">
    <subcellularLocation>
        <location evidence="1">Nucleus</location>
    </subcellularLocation>
</comment>
<reference evidence="8" key="1">
    <citation type="submission" date="2020-03" db="EMBL/GenBank/DDBJ databases">
        <authorList>
            <person name="Weist P."/>
        </authorList>
    </citation>
    <scope>NUCLEOTIDE SEQUENCE</scope>
</reference>
<organism evidence="8 9">
    <name type="scientific">Pleuronectes platessa</name>
    <name type="common">European plaice</name>
    <dbReference type="NCBI Taxonomy" id="8262"/>
    <lineage>
        <taxon>Eukaryota</taxon>
        <taxon>Metazoa</taxon>
        <taxon>Chordata</taxon>
        <taxon>Craniata</taxon>
        <taxon>Vertebrata</taxon>
        <taxon>Euteleostomi</taxon>
        <taxon>Actinopterygii</taxon>
        <taxon>Neopterygii</taxon>
        <taxon>Teleostei</taxon>
        <taxon>Neoteleostei</taxon>
        <taxon>Acanthomorphata</taxon>
        <taxon>Carangaria</taxon>
        <taxon>Pleuronectiformes</taxon>
        <taxon>Pleuronectoidei</taxon>
        <taxon>Pleuronectidae</taxon>
        <taxon>Pleuronectes</taxon>
    </lineage>
</organism>
<dbReference type="Proteomes" id="UP001153269">
    <property type="component" value="Unassembled WGS sequence"/>
</dbReference>
<evidence type="ECO:0000256" key="6">
    <source>
        <dbReference type="SAM" id="MobiDB-lite"/>
    </source>
</evidence>
<dbReference type="SMART" id="SM01177">
    <property type="entry name" value="DUF4210"/>
    <property type="match status" value="1"/>
</dbReference>
<proteinExistence type="inferred from homology"/>
<dbReference type="PANTHER" id="PTHR13199:SF12">
    <property type="entry name" value="ATOS HOMOLOG PROTEIN B"/>
    <property type="match status" value="1"/>
</dbReference>
<feature type="compositionally biased region" description="Pro residues" evidence="6">
    <location>
        <begin position="260"/>
        <end position="272"/>
    </location>
</feature>
<keyword evidence="2" id="KW-0597">Phosphoprotein</keyword>
<dbReference type="AlphaFoldDB" id="A0A9N7YGY5"/>
<evidence type="ECO:0000256" key="3">
    <source>
        <dbReference type="ARBA" id="ARBA00023242"/>
    </source>
</evidence>
<feature type="compositionally biased region" description="Polar residues" evidence="6">
    <location>
        <begin position="299"/>
        <end position="309"/>
    </location>
</feature>
<name>A0A9N7YGY5_PLEPL</name>
<sequence length="663" mass="71762">MRHIHVELAHKKAPSELPAREGDLPPPTAPTQSIDPGVRPGAPRHFGQEELRLQKVYQLSIFSQLGGFSTSTESNTDTQQRPVRLGVKRGLEEPQLTCKRPHLGDASDGEDMEGGVLCGPVPAEDVGIGLATGPSGPGSVFSCTQMEHRDSELGPLPKSPPLSPSHTPSRRPTQHNHDKPIPDVFAPLSPKSTPMCDQHGRLCDQGHSFGSSARTESPNGGRTPTFSLGSPGHDSCSNGSSGGQPSPHIYEMSTYETPNPASPTSPPGPFSPPHHTELQEPGEATEWEVGLESSPPERSATQAASSSSKGLAPWEKTPSSIGHRISSGGPWPAKKRLLSPTDTGESCSEDEGPSTSKRSRLSLLAPGLGPASCRSTDAKAAPYWNHLLPSAWDRSKTATDCTRSGRRLKSGLRLKSRQLRSGRHTDTGRSTRSSWPSSSISRSLLGNFEESILKGRFSPSGRIEGFTAEIGASGSYCPQHVTLPVQVTYYDISEHSAPSPFLGVISLEPLGKKGYSIPKAGTIQVTLFNPNKTVVKMFLVTYNFGDMPVNHMTFLRHRIFLMPVEEGVEGKGEVSPGGGAIDRKKILCYLMHLRFQSSKSGKIYLHNDIRLLFSRKSIEVDTRIPYELKSFTELRPPLRTNQFHSFGFDKKTQTMSTSLLVGG</sequence>
<keyword evidence="9" id="KW-1185">Reference proteome</keyword>
<feature type="region of interest" description="Disordered" evidence="6">
    <location>
        <begin position="1"/>
        <end position="44"/>
    </location>
</feature>
<evidence type="ECO:0000256" key="4">
    <source>
        <dbReference type="ARBA" id="ARBA00034497"/>
    </source>
</evidence>
<evidence type="ECO:0000313" key="8">
    <source>
        <dbReference type="EMBL" id="CAB1425161.1"/>
    </source>
</evidence>
<gene>
    <name evidence="8" type="ORF">PLEPLA_LOCUS13091</name>
</gene>
<comment type="caution">
    <text evidence="8">The sequence shown here is derived from an EMBL/GenBank/DDBJ whole genome shotgun (WGS) entry which is preliminary data.</text>
</comment>
<dbReference type="PANTHER" id="PTHR13199">
    <property type="entry name" value="GH03947P"/>
    <property type="match status" value="1"/>
</dbReference>
<keyword evidence="3" id="KW-0539">Nucleus</keyword>
<dbReference type="InterPro" id="IPR051506">
    <property type="entry name" value="ATOS_Transcription_Regulators"/>
</dbReference>
<evidence type="ECO:0000256" key="1">
    <source>
        <dbReference type="ARBA" id="ARBA00004123"/>
    </source>
</evidence>
<feature type="compositionally biased region" description="Basic residues" evidence="6">
    <location>
        <begin position="412"/>
        <end position="422"/>
    </location>
</feature>
<feature type="compositionally biased region" description="Polar residues" evidence="6">
    <location>
        <begin position="208"/>
        <end position="228"/>
    </location>
</feature>
<dbReference type="Pfam" id="PF13889">
    <property type="entry name" value="Chromosome_seg"/>
    <property type="match status" value="1"/>
</dbReference>
<feature type="compositionally biased region" description="Basic and acidic residues" evidence="6">
    <location>
        <begin position="1"/>
        <end position="23"/>
    </location>
</feature>
<evidence type="ECO:0000256" key="5">
    <source>
        <dbReference type="ARBA" id="ARBA00040291"/>
    </source>
</evidence>
<feature type="compositionally biased region" description="Low complexity" evidence="6">
    <location>
        <begin position="430"/>
        <end position="440"/>
    </location>
</feature>
<evidence type="ECO:0000259" key="7">
    <source>
        <dbReference type="SMART" id="SM01177"/>
    </source>
</evidence>
<dbReference type="Pfam" id="PF13915">
    <property type="entry name" value="DUF4210"/>
    <property type="match status" value="1"/>
</dbReference>
<protein>
    <recommendedName>
        <fullName evidence="5">Atos homolog protein B</fullName>
    </recommendedName>
</protein>
<evidence type="ECO:0000313" key="9">
    <source>
        <dbReference type="Proteomes" id="UP001153269"/>
    </source>
</evidence>
<feature type="region of interest" description="Disordered" evidence="6">
    <location>
        <begin position="412"/>
        <end position="440"/>
    </location>
</feature>
<dbReference type="EMBL" id="CADEAL010000780">
    <property type="protein sequence ID" value="CAB1425161.1"/>
    <property type="molecule type" value="Genomic_DNA"/>
</dbReference>